<evidence type="ECO:0000313" key="1">
    <source>
        <dbReference type="EMBL" id="ELS62104.1"/>
    </source>
</evidence>
<dbReference type="EMBL" id="AMXN01000002">
    <property type="protein sequence ID" value="ELS62104.1"/>
    <property type="molecule type" value="Genomic_DNA"/>
</dbReference>
<evidence type="ECO:0000313" key="2">
    <source>
        <dbReference type="Proteomes" id="UP000011182"/>
    </source>
</evidence>
<accession>A0A9W5PDQ6</accession>
<keyword evidence="2" id="KW-1185">Reference proteome</keyword>
<reference evidence="1 2" key="1">
    <citation type="journal article" date="2014" name="Syst. Appl. Microbiol.">
        <title>Genomic insights into the taxonomic status of the three subspecies of Bacillus subtilis.</title>
        <authorList>
            <person name="Yi H."/>
            <person name="Chun J."/>
            <person name="Cha C.J."/>
        </authorList>
    </citation>
    <scope>NUCLEOTIDE SEQUENCE [LARGE SCALE GENOMIC DNA]</scope>
    <source>
        <strain evidence="1 2">KCTC 13429</strain>
    </source>
</reference>
<name>A0A9W5PDQ6_9BACI</name>
<protein>
    <submittedName>
        <fullName evidence="1">Oxidoreductase, aldo/keto reductase family protein</fullName>
    </submittedName>
</protein>
<sequence length="38" mass="4462">MTSYNTLASGRLTRDWSETTHHFEKEQIQKDTYNATIS</sequence>
<dbReference type="Proteomes" id="UP000011182">
    <property type="component" value="Unassembled WGS sequence"/>
</dbReference>
<comment type="caution">
    <text evidence="1">The sequence shown here is derived from an EMBL/GenBank/DDBJ whole genome shotgun (WGS) entry which is preliminary data.</text>
</comment>
<organism evidence="1 2">
    <name type="scientific">Bacillus inaquosorum KCTC 13429</name>
    <dbReference type="NCBI Taxonomy" id="1236548"/>
    <lineage>
        <taxon>Bacteria</taxon>
        <taxon>Bacillati</taxon>
        <taxon>Bacillota</taxon>
        <taxon>Bacilli</taxon>
        <taxon>Bacillales</taxon>
        <taxon>Bacillaceae</taxon>
        <taxon>Bacillus</taxon>
    </lineage>
</organism>
<dbReference type="AlphaFoldDB" id="A0A9W5PDQ6"/>
<gene>
    <name evidence="1" type="ORF">BSI_11830</name>
</gene>
<proteinExistence type="predicted"/>